<dbReference type="Gene3D" id="3.40.630.30">
    <property type="match status" value="1"/>
</dbReference>
<sequence>MIREIRVGDFELFWPCFRQIIKDQETYAFDSQMTFKQAFELWCKEPLKTFVYVEDGQVLGTYYIKANAQGPSDHICNCGYMVQAQSRGNGIARKLCEHSLETAVNLGFKAMQFNSVVSSNVVAVNLWKKLGFTIIGTIPSAYRHKQLGYVDSFIMHKQLVKEG</sequence>
<dbReference type="PANTHER" id="PTHR43138">
    <property type="entry name" value="ACETYLTRANSFERASE, GNAT FAMILY"/>
    <property type="match status" value="1"/>
</dbReference>
<dbReference type="InterPro" id="IPR000182">
    <property type="entry name" value="GNAT_dom"/>
</dbReference>
<protein>
    <submittedName>
        <fullName evidence="2">GCN5-related N-acetyltransferase</fullName>
    </submittedName>
</protein>
<gene>
    <name evidence="2" type="ORF">VIBR0546_20048</name>
</gene>
<dbReference type="CDD" id="cd04301">
    <property type="entry name" value="NAT_SF"/>
    <property type="match status" value="1"/>
</dbReference>
<dbReference type="GO" id="GO:0016747">
    <property type="term" value="F:acyltransferase activity, transferring groups other than amino-acyl groups"/>
    <property type="evidence" value="ECO:0007669"/>
    <property type="project" value="InterPro"/>
</dbReference>
<keyword evidence="2" id="KW-0808">Transferase</keyword>
<reference evidence="2 3" key="1">
    <citation type="journal article" date="2012" name="Int. J. Syst. Evol. Microbiol.">
        <title>Vibrio caribbeanicus sp. nov., isolated from the marine sponge Scleritoderma cyanea.</title>
        <authorList>
            <person name="Hoffmann M."/>
            <person name="Monday S.R."/>
            <person name="Allard M.W."/>
            <person name="Strain E.A."/>
            <person name="Whittaker P."/>
            <person name="Naum M."/>
            <person name="McCarthy P.J."/>
            <person name="Lopez J.V."/>
            <person name="Fischer M."/>
            <person name="Brown E.W."/>
        </authorList>
    </citation>
    <scope>NUCLEOTIDE SEQUENCE [LARGE SCALE GENOMIC DNA]</scope>
    <source>
        <strain evidence="2 3">LMG 20546</strain>
    </source>
</reference>
<dbReference type="OrthoDB" id="9788300at2"/>
<dbReference type="AlphaFoldDB" id="E8LY07"/>
<evidence type="ECO:0000259" key="1">
    <source>
        <dbReference type="PROSITE" id="PS51186"/>
    </source>
</evidence>
<evidence type="ECO:0000313" key="2">
    <source>
        <dbReference type="EMBL" id="EGA64380.1"/>
    </source>
</evidence>
<dbReference type="InterPro" id="IPR016181">
    <property type="entry name" value="Acyl_CoA_acyltransferase"/>
</dbReference>
<dbReference type="InterPro" id="IPR052742">
    <property type="entry name" value="Mito_N-acetyltransferase"/>
</dbReference>
<dbReference type="PANTHER" id="PTHR43138:SF1">
    <property type="entry name" value="N-ACETYLTRANSFERASE ACA1"/>
    <property type="match status" value="1"/>
</dbReference>
<proteinExistence type="predicted"/>
<dbReference type="Pfam" id="PF00583">
    <property type="entry name" value="Acetyltransf_1"/>
    <property type="match status" value="1"/>
</dbReference>
<dbReference type="SUPFAM" id="SSF55729">
    <property type="entry name" value="Acyl-CoA N-acyltransferases (Nat)"/>
    <property type="match status" value="1"/>
</dbReference>
<dbReference type="STRING" id="945543.VIBR0546_20048"/>
<comment type="caution">
    <text evidence="2">The sequence shown here is derived from an EMBL/GenBank/DDBJ whole genome shotgun (WGS) entry which is preliminary data.</text>
</comment>
<name>E8LY07_9VIBR</name>
<keyword evidence="3" id="KW-1185">Reference proteome</keyword>
<dbReference type="PROSITE" id="PS51186">
    <property type="entry name" value="GNAT"/>
    <property type="match status" value="1"/>
</dbReference>
<dbReference type="EMBL" id="AEVS01000088">
    <property type="protein sequence ID" value="EGA64380.1"/>
    <property type="molecule type" value="Genomic_DNA"/>
</dbReference>
<organism evidence="2 3">
    <name type="scientific">Vibrio brasiliensis LMG 20546</name>
    <dbReference type="NCBI Taxonomy" id="945543"/>
    <lineage>
        <taxon>Bacteria</taxon>
        <taxon>Pseudomonadati</taxon>
        <taxon>Pseudomonadota</taxon>
        <taxon>Gammaproteobacteria</taxon>
        <taxon>Vibrionales</taxon>
        <taxon>Vibrionaceae</taxon>
        <taxon>Vibrio</taxon>
        <taxon>Vibrio oreintalis group</taxon>
    </lineage>
</organism>
<feature type="domain" description="N-acetyltransferase" evidence="1">
    <location>
        <begin position="1"/>
        <end position="160"/>
    </location>
</feature>
<dbReference type="eggNOG" id="COG0456">
    <property type="taxonomic scope" value="Bacteria"/>
</dbReference>
<dbReference type="Proteomes" id="UP000004371">
    <property type="component" value="Unassembled WGS sequence"/>
</dbReference>
<accession>E8LY07</accession>
<dbReference type="RefSeq" id="WP_006880732.1">
    <property type="nucleotide sequence ID" value="NZ_AEVS01000088.1"/>
</dbReference>
<evidence type="ECO:0000313" key="3">
    <source>
        <dbReference type="Proteomes" id="UP000004371"/>
    </source>
</evidence>